<keyword evidence="9" id="KW-0472">Membrane</keyword>
<reference evidence="10 11" key="1">
    <citation type="submission" date="2017-04" db="EMBL/GenBank/DDBJ databases">
        <title>Genome Sequence of the Model Brown-Rot Fungus Postia placenta SB12.</title>
        <authorList>
            <consortium name="DOE Joint Genome Institute"/>
            <person name="Gaskell J."/>
            <person name="Kersten P."/>
            <person name="Larrondo L.F."/>
            <person name="Canessa P."/>
            <person name="Martinez D."/>
            <person name="Hibbett D."/>
            <person name="Schmoll M."/>
            <person name="Kubicek C.P."/>
            <person name="Martinez A.T."/>
            <person name="Yadav J."/>
            <person name="Master E."/>
            <person name="Magnuson J.K."/>
            <person name="James T."/>
            <person name="Yaver D."/>
            <person name="Berka R."/>
            <person name="Labutti K."/>
            <person name="Lipzen A."/>
            <person name="Aerts A."/>
            <person name="Barry K."/>
            <person name="Henrissat B."/>
            <person name="Blanchette R."/>
            <person name="Grigoriev I."/>
            <person name="Cullen D."/>
        </authorList>
    </citation>
    <scope>NUCLEOTIDE SEQUENCE [LARGE SCALE GENOMIC DNA]</scope>
    <source>
        <strain evidence="10 11">MAD-698-R-SB12</strain>
    </source>
</reference>
<dbReference type="GO" id="GO:0031080">
    <property type="term" value="C:nuclear pore outer ring"/>
    <property type="evidence" value="ECO:0007669"/>
    <property type="project" value="TreeGrafter"/>
</dbReference>
<comment type="function">
    <text evidence="9">Functions as a component of the nuclear pore complex (NPC).</text>
</comment>
<dbReference type="GeneID" id="36323611"/>
<keyword evidence="7 9" id="KW-0906">Nuclear pore complex</keyword>
<dbReference type="InterPro" id="IPR011502">
    <property type="entry name" value="Nucleoporin_Nup85"/>
</dbReference>
<evidence type="ECO:0000256" key="5">
    <source>
        <dbReference type="ARBA" id="ARBA00022927"/>
    </source>
</evidence>
<sequence length="511" mass="57756">MRGLAKASTFFLEVLSKHSSRHLANFAQQLKTLVEEHPRLNQFSAERDFSVKSWKWRDQIKALQLELATVPDEERQDEFENWWDRFSGIVGVLAGHVDMSIKVCREVGADWREMCALWCIYVNPTLRRLDFTYVFSDRRIATTILDEMPADPTNSEDLIHSALFLCDGKEAISEALRMDVWLAVHLADMLEPLDIIDKEQDDAGLTLRDHCVLAYVDYMRSDPTLWRHIVDYLYTCGGIGEGMADEMLMRVPLRLQPPRGGTATEEESARIRAGTLAGVLKEVSAACAEHGREATRRAICRIAAQTFMQEKDYALAVSYYASAEDWPGLGRAVNRILDEYVASGKERFGSLVARIAPSLQALRANDSANAVFVYRLMFAVRFAQFHQNYARGSLKAAANDVVSMFREDLVPKSWWAVVLSDAIDLLMNLDLMLFTSEDATMLLHRLEEITIRSAQGFSDDYLSVLAKAIKKNSGELHALQRLQVVQLALTRYHARCATMRVGGKTIMTAFP</sequence>
<gene>
    <name evidence="10" type="ORF">POSPLADRAFT_1045022</name>
</gene>
<dbReference type="OrthoDB" id="17644at2759"/>
<proteinExistence type="inferred from homology"/>
<keyword evidence="8 9" id="KW-0539">Nucleus</keyword>
<name>A0A1X6N5G4_9APHY</name>
<evidence type="ECO:0000256" key="7">
    <source>
        <dbReference type="ARBA" id="ARBA00023132"/>
    </source>
</evidence>
<dbReference type="PANTHER" id="PTHR13373:SF21">
    <property type="entry name" value="NUCLEAR PORE COMPLEX PROTEIN NUP85"/>
    <property type="match status" value="1"/>
</dbReference>
<keyword evidence="11" id="KW-1185">Reference proteome</keyword>
<dbReference type="Pfam" id="PF07575">
    <property type="entry name" value="Nucleopor_Nup85"/>
    <property type="match status" value="2"/>
</dbReference>
<evidence type="ECO:0000256" key="8">
    <source>
        <dbReference type="ARBA" id="ARBA00023242"/>
    </source>
</evidence>
<dbReference type="STRING" id="670580.A0A1X6N5G4"/>
<dbReference type="GO" id="GO:0006406">
    <property type="term" value="P:mRNA export from nucleus"/>
    <property type="evidence" value="ECO:0007669"/>
    <property type="project" value="TreeGrafter"/>
</dbReference>
<dbReference type="RefSeq" id="XP_024340638.1">
    <property type="nucleotide sequence ID" value="XM_024478661.1"/>
</dbReference>
<comment type="similarity">
    <text evidence="2 9">Belongs to the nucleoporin Nup85 family.</text>
</comment>
<evidence type="ECO:0000313" key="11">
    <source>
        <dbReference type="Proteomes" id="UP000194127"/>
    </source>
</evidence>
<keyword evidence="3 9" id="KW-0813">Transport</keyword>
<accession>A0A1X6N5G4</accession>
<evidence type="ECO:0000256" key="6">
    <source>
        <dbReference type="ARBA" id="ARBA00023010"/>
    </source>
</evidence>
<dbReference type="GO" id="GO:0031965">
    <property type="term" value="C:nuclear membrane"/>
    <property type="evidence" value="ECO:0007669"/>
    <property type="project" value="UniProtKB-UniRule"/>
</dbReference>
<dbReference type="GO" id="GO:0017056">
    <property type="term" value="F:structural constituent of nuclear pore"/>
    <property type="evidence" value="ECO:0007669"/>
    <property type="project" value="TreeGrafter"/>
</dbReference>
<evidence type="ECO:0000256" key="3">
    <source>
        <dbReference type="ARBA" id="ARBA00022448"/>
    </source>
</evidence>
<keyword evidence="5 9" id="KW-0653">Protein transport</keyword>
<evidence type="ECO:0000256" key="2">
    <source>
        <dbReference type="ARBA" id="ARBA00005573"/>
    </source>
</evidence>
<comment type="subunit">
    <text evidence="9">Component of the nuclear pore complex (NPC).</text>
</comment>
<keyword evidence="4 9" id="KW-0509">mRNA transport</keyword>
<comment type="subcellular location">
    <subcellularLocation>
        <location evidence="1 9">Nucleus</location>
        <location evidence="1 9">Nuclear pore complex</location>
    </subcellularLocation>
</comment>
<evidence type="ECO:0000256" key="4">
    <source>
        <dbReference type="ARBA" id="ARBA00022816"/>
    </source>
</evidence>
<dbReference type="EMBL" id="KZ110594">
    <property type="protein sequence ID" value="OSX63844.1"/>
    <property type="molecule type" value="Genomic_DNA"/>
</dbReference>
<dbReference type="Proteomes" id="UP000194127">
    <property type="component" value="Unassembled WGS sequence"/>
</dbReference>
<protein>
    <recommendedName>
        <fullName evidence="9">Nuclear pore complex protein Nup85</fullName>
    </recommendedName>
</protein>
<evidence type="ECO:0000256" key="1">
    <source>
        <dbReference type="ARBA" id="ARBA00004567"/>
    </source>
</evidence>
<organism evidence="10 11">
    <name type="scientific">Postia placenta MAD-698-R-SB12</name>
    <dbReference type="NCBI Taxonomy" id="670580"/>
    <lineage>
        <taxon>Eukaryota</taxon>
        <taxon>Fungi</taxon>
        <taxon>Dikarya</taxon>
        <taxon>Basidiomycota</taxon>
        <taxon>Agaricomycotina</taxon>
        <taxon>Agaricomycetes</taxon>
        <taxon>Polyporales</taxon>
        <taxon>Adustoporiaceae</taxon>
        <taxon>Rhodonia</taxon>
    </lineage>
</organism>
<dbReference type="AlphaFoldDB" id="A0A1X6N5G4"/>
<dbReference type="GO" id="GO:0006606">
    <property type="term" value="P:protein import into nucleus"/>
    <property type="evidence" value="ECO:0007669"/>
    <property type="project" value="TreeGrafter"/>
</dbReference>
<evidence type="ECO:0000313" key="10">
    <source>
        <dbReference type="EMBL" id="OSX63844.1"/>
    </source>
</evidence>
<evidence type="ECO:0000256" key="9">
    <source>
        <dbReference type="RuleBase" id="RU365073"/>
    </source>
</evidence>
<keyword evidence="6 9" id="KW-0811">Translocation</keyword>
<dbReference type="PANTHER" id="PTHR13373">
    <property type="entry name" value="FROUNT PROTEIN-RELATED"/>
    <property type="match status" value="1"/>
</dbReference>
<dbReference type="GO" id="GO:0045893">
    <property type="term" value="P:positive regulation of DNA-templated transcription"/>
    <property type="evidence" value="ECO:0007669"/>
    <property type="project" value="TreeGrafter"/>
</dbReference>